<dbReference type="PROSITE" id="PS51318">
    <property type="entry name" value="TAT"/>
    <property type="match status" value="1"/>
</dbReference>
<keyword evidence="2" id="KW-0813">Transport</keyword>
<keyword evidence="7" id="KW-1185">Reference proteome</keyword>
<sequence length="375" mass="42501">MSPTYPQKHRNFRVAQTRRQFLQTSVTAMVASSLSSCGWTLAEVKTTPNTQISSDTLYIYTWSGYTDQDLLDHFREETGLKVVADVFDSNEAMLARLQAGGAGAYSVIYPSGYMVEKMIQIGLLAQLDHSLLVGLEDLFPQFQNPIYDPGGLHSVPISWGTTGLIYNPNKLETLPKDWSYLWENKDKLSKRFTLLNDVREVMGAALIMLGYSYNSTDPNQIRQAYEKLVELRPKIASFTTDSWRPQMIVGDLSIAMCYSSDAAEIREENEDLRYITPDSGSSVWIDTMVIPKSAPNPEGAYKWIDFMLRPDVAATLVDRLKFATPSRLAYEKLPDVLRNDPTLFPPESILARSEMIHDLGEANEIYERYWTRLTS</sequence>
<dbReference type="PIRSF" id="PIRSF019574">
    <property type="entry name" value="Periplasmic_polyamine_BP"/>
    <property type="match status" value="1"/>
</dbReference>
<accession>A0A073CHY8</accession>
<dbReference type="PATRIC" id="fig|388467.6.peg.2585"/>
<dbReference type="InterPro" id="IPR006311">
    <property type="entry name" value="TAT_signal"/>
</dbReference>
<dbReference type="HOGENOM" id="CLU_026974_1_3_3"/>
<evidence type="ECO:0000256" key="3">
    <source>
        <dbReference type="ARBA" id="ARBA00022729"/>
    </source>
</evidence>
<dbReference type="EMBL" id="CM002803">
    <property type="protein sequence ID" value="KEI67532.1"/>
    <property type="molecule type" value="Genomic_DNA"/>
</dbReference>
<feature type="binding site" evidence="5">
    <location>
        <begin position="197"/>
        <end position="200"/>
    </location>
    <ligand>
        <name>spermidine</name>
        <dbReference type="ChEBI" id="CHEBI:57834"/>
    </ligand>
</feature>
<dbReference type="InterPro" id="IPR001188">
    <property type="entry name" value="Sperm_putr-bd"/>
</dbReference>
<dbReference type="InterPro" id="IPR006059">
    <property type="entry name" value="SBP"/>
</dbReference>
<reference evidence="6 7" key="1">
    <citation type="journal article" date="2014" name="Appl. Environ. Microbiol.">
        <title>Elucidation of insertion elements encoded on plasmids and in vitro construction of shuttle vectors from the toxic cyanobacterium Planktothrix.</title>
        <authorList>
            <person name="Christiansen G."/>
            <person name="Goesmann A."/>
            <person name="Kurmayer R."/>
        </authorList>
    </citation>
    <scope>NUCLEOTIDE SEQUENCE [LARGE SCALE GENOMIC DNA]</scope>
    <source>
        <strain evidence="6 7">NIVA-CYA 126/8</strain>
    </source>
</reference>
<dbReference type="Pfam" id="PF13416">
    <property type="entry name" value="SBP_bac_8"/>
    <property type="match status" value="1"/>
</dbReference>
<name>A0A073CHY8_PLAA1</name>
<dbReference type="Proteomes" id="UP000027395">
    <property type="component" value="Chromosome"/>
</dbReference>
<proteinExistence type="predicted"/>
<dbReference type="GO" id="GO:0015846">
    <property type="term" value="P:polyamine transport"/>
    <property type="evidence" value="ECO:0007669"/>
    <property type="project" value="InterPro"/>
</dbReference>
<evidence type="ECO:0000256" key="4">
    <source>
        <dbReference type="ARBA" id="ARBA00022764"/>
    </source>
</evidence>
<evidence type="ECO:0000256" key="1">
    <source>
        <dbReference type="ARBA" id="ARBA00004418"/>
    </source>
</evidence>
<organism evidence="6 7">
    <name type="scientific">Planktothrix agardhii (strain NIVA-CYA 126/8)</name>
    <dbReference type="NCBI Taxonomy" id="388467"/>
    <lineage>
        <taxon>Bacteria</taxon>
        <taxon>Bacillati</taxon>
        <taxon>Cyanobacteriota</taxon>
        <taxon>Cyanophyceae</taxon>
        <taxon>Oscillatoriophycideae</taxon>
        <taxon>Oscillatoriales</taxon>
        <taxon>Microcoleaceae</taxon>
        <taxon>Planktothrix</taxon>
    </lineage>
</organism>
<evidence type="ECO:0000256" key="2">
    <source>
        <dbReference type="ARBA" id="ARBA00022448"/>
    </source>
</evidence>
<dbReference type="STRING" id="388467.A19Y_2643"/>
<dbReference type="CDD" id="cd13590">
    <property type="entry name" value="PBP2_PotD_PotF_like"/>
    <property type="match status" value="1"/>
</dbReference>
<dbReference type="eggNOG" id="COG0687">
    <property type="taxonomic scope" value="Bacteria"/>
</dbReference>
<dbReference type="AlphaFoldDB" id="A0A073CHY8"/>
<dbReference type="GO" id="GO:0042597">
    <property type="term" value="C:periplasmic space"/>
    <property type="evidence" value="ECO:0007669"/>
    <property type="project" value="UniProtKB-SubCell"/>
</dbReference>
<gene>
    <name evidence="6" type="primary">potD</name>
    <name evidence="6" type="ORF">A19Y_2643</name>
</gene>
<dbReference type="GO" id="GO:0019808">
    <property type="term" value="F:polyamine binding"/>
    <property type="evidence" value="ECO:0007669"/>
    <property type="project" value="InterPro"/>
</dbReference>
<keyword evidence="4" id="KW-0574">Periplasm</keyword>
<feature type="binding site" evidence="5">
    <location>
        <position position="113"/>
    </location>
    <ligand>
        <name>spermidine</name>
        <dbReference type="ChEBI" id="CHEBI:57834"/>
    </ligand>
</feature>
<dbReference type="SUPFAM" id="SSF53850">
    <property type="entry name" value="Periplasmic binding protein-like II"/>
    <property type="match status" value="1"/>
</dbReference>
<dbReference type="PRINTS" id="PR00909">
    <property type="entry name" value="SPERMDNBNDNG"/>
</dbReference>
<dbReference type="PANTHER" id="PTHR30222">
    <property type="entry name" value="SPERMIDINE/PUTRESCINE-BINDING PERIPLASMIC PROTEIN"/>
    <property type="match status" value="1"/>
</dbReference>
<evidence type="ECO:0000256" key="5">
    <source>
        <dbReference type="PIRSR" id="PIRSR019574-1"/>
    </source>
</evidence>
<protein>
    <submittedName>
        <fullName evidence="6">PotD</fullName>
    </submittedName>
</protein>
<keyword evidence="3" id="KW-0732">Signal</keyword>
<comment type="subcellular location">
    <subcellularLocation>
        <location evidence="1">Periplasm</location>
    </subcellularLocation>
</comment>
<dbReference type="PANTHER" id="PTHR30222:SF17">
    <property type="entry name" value="SPERMIDINE_PUTRESCINE-BINDING PERIPLASMIC PROTEIN"/>
    <property type="match status" value="1"/>
</dbReference>
<dbReference type="Gene3D" id="3.40.190.10">
    <property type="entry name" value="Periplasmic binding protein-like II"/>
    <property type="match status" value="2"/>
</dbReference>
<evidence type="ECO:0000313" key="7">
    <source>
        <dbReference type="Proteomes" id="UP000027395"/>
    </source>
</evidence>
<evidence type="ECO:0000313" key="6">
    <source>
        <dbReference type="EMBL" id="KEI67532.1"/>
    </source>
</evidence>